<feature type="region of interest" description="Disordered" evidence="1">
    <location>
        <begin position="471"/>
        <end position="537"/>
    </location>
</feature>
<dbReference type="FunFam" id="2.160.20.10:FF:000023">
    <property type="entry name" value="Exo-beta-1,3-glucanase Exg0"/>
    <property type="match status" value="1"/>
</dbReference>
<dbReference type="SUPFAM" id="SSF51126">
    <property type="entry name" value="Pectin lyase-like"/>
    <property type="match status" value="2"/>
</dbReference>
<evidence type="ECO:0000313" key="5">
    <source>
        <dbReference type="Proteomes" id="UP000038010"/>
    </source>
</evidence>
<reference evidence="4 5" key="1">
    <citation type="submission" date="2015-06" db="EMBL/GenBank/DDBJ databases">
        <title>Draft genome of the ant-associated black yeast Phialophora attae CBS 131958.</title>
        <authorList>
            <person name="Moreno L.F."/>
            <person name="Stielow B.J."/>
            <person name="de Hoog S."/>
            <person name="Vicente V.A."/>
            <person name="Weiss V.A."/>
            <person name="de Vries M."/>
            <person name="Cruz L.M."/>
            <person name="Souza E.M."/>
        </authorList>
    </citation>
    <scope>NUCLEOTIDE SEQUENCE [LARGE SCALE GENOMIC DNA]</scope>
    <source>
        <strain evidence="4 5">CBS 131958</strain>
    </source>
</reference>
<dbReference type="Gene3D" id="2.160.20.10">
    <property type="entry name" value="Single-stranded right-handed beta-helix, Pectin lyase-like"/>
    <property type="match status" value="2"/>
</dbReference>
<dbReference type="InterPro" id="IPR024535">
    <property type="entry name" value="RHGA/B-epi-like_pectate_lyase"/>
</dbReference>
<sequence>MAQLGLLVLLLSVCAPWLVQSAPSNHEFESRQASASSWWLSQVQRQGTVAYTTDSPIPPSDGYRVFRNVHDFGATGDGNTDDFEAITRAMIDGNRCLDNCNSSTVLPALVYFPPGTYRISKPIVMPYYTQMVGDAVQIPTIKGLSTFEGIALIDSNPYYPGQQNPDGSGINWYRNQNNFFRQLRNFNIDLTDMPEVNPDGVSGPAGLHWQVAQATSLQNLVFNMKPKSGTNKQQGIYMENGSGGMMSDLTFNGGAIGMAVSNQQFTTRNLTFVGCQTAIQLGWDWLWTFKSVSVTGADVAIDMSALQNGVNQTVGSVLLVDSFIRNSAAGIKTSRNATSLPDTAGTLVVQNVDFSGTTSAIIGVNGDTILPGGSSIGMWIQGDAYVAAEEGSPALAADSPNSAAKRAPQANTPMDGCVESTSNYFPIPGSVTESPTSAVGVTNAAVAAVATSTTWTTVVVTLFTASDGSVVSTATGSDSTAGASLSPAGVSSETFTSFPSSTTSTSTTNTVPTSSPEPSVDSSVGASSTSSASASASSTAKRVPGACQSPAAAAQPTTLAQVWNKPSFSSSLLNSNGALFERAKPQYQDVPASSFISVKSQGARGDGITDDSDAIQNVLNSATTGQIVYFDHGAYLVKKTINVPKDIRIVGEIWPLIMVDGPSFSDVNSPQPVFRVGQPGDAGSVEITDLMFETRGPAPGAIIMEWNVQDPTGQQGVNGMWDVHIRVGGSAGTQLQTDQCRGSTPDSKTFNSNCYGAFLMMHITQEATAYFENCWFWVADHELDKPGEDKLNIYNGRGVLIESQGPVWLYGTSSEHHVLYNYQVSNARDIFMGFIQTETAYMQSLPDALGSGFTPNPSYSDPDFSDCTTGACKKTWGLRVLDSSNVYMLGGGLYSFFEDYDQTCLGPESCQENMIDIQCSNEVYLFGLTTKASVNMVNVNGQPAAIGADHRNGFGQTLAMFHQA</sequence>
<keyword evidence="2" id="KW-0732">Signal</keyword>
<feature type="chain" id="PRO_5005879499" evidence="2">
    <location>
        <begin position="22"/>
        <end position="964"/>
    </location>
</feature>
<dbReference type="GeneID" id="28740319"/>
<dbReference type="VEuPathDB" id="FungiDB:AB675_8025"/>
<dbReference type="STRING" id="1664694.A0A0N1P120"/>
<dbReference type="AlphaFoldDB" id="A0A0N1P120"/>
<proteinExistence type="predicted"/>
<dbReference type="InterPro" id="IPR011050">
    <property type="entry name" value="Pectin_lyase_fold/virulence"/>
</dbReference>
<evidence type="ECO:0000256" key="2">
    <source>
        <dbReference type="SAM" id="SignalP"/>
    </source>
</evidence>
<evidence type="ECO:0000259" key="3">
    <source>
        <dbReference type="PROSITE" id="PS50206"/>
    </source>
</evidence>
<keyword evidence="5" id="KW-1185">Reference proteome</keyword>
<dbReference type="InterPro" id="IPR012334">
    <property type="entry name" value="Pectin_lyas_fold"/>
</dbReference>
<organism evidence="4 5">
    <name type="scientific">Cyphellophora attinorum</name>
    <dbReference type="NCBI Taxonomy" id="1664694"/>
    <lineage>
        <taxon>Eukaryota</taxon>
        <taxon>Fungi</taxon>
        <taxon>Dikarya</taxon>
        <taxon>Ascomycota</taxon>
        <taxon>Pezizomycotina</taxon>
        <taxon>Eurotiomycetes</taxon>
        <taxon>Chaetothyriomycetidae</taxon>
        <taxon>Chaetothyriales</taxon>
        <taxon>Cyphellophoraceae</taxon>
        <taxon>Cyphellophora</taxon>
    </lineage>
</organism>
<name>A0A0N1P120_9EURO</name>
<feature type="compositionally biased region" description="Polar residues" evidence="1">
    <location>
        <begin position="471"/>
        <end position="483"/>
    </location>
</feature>
<dbReference type="OrthoDB" id="1046782at2759"/>
<dbReference type="EMBL" id="LFJN01000010">
    <property type="protein sequence ID" value="KPI41015.1"/>
    <property type="molecule type" value="Genomic_DNA"/>
</dbReference>
<feature type="compositionally biased region" description="Low complexity" evidence="1">
    <location>
        <begin position="490"/>
        <end position="537"/>
    </location>
</feature>
<dbReference type="Pfam" id="PF12708">
    <property type="entry name" value="Pect-lyase_RHGA_epim"/>
    <property type="match status" value="2"/>
</dbReference>
<evidence type="ECO:0000313" key="4">
    <source>
        <dbReference type="EMBL" id="KPI41015.1"/>
    </source>
</evidence>
<dbReference type="PANTHER" id="PTHR31339">
    <property type="entry name" value="PECTIN LYASE-RELATED"/>
    <property type="match status" value="1"/>
</dbReference>
<dbReference type="InterPro" id="IPR051801">
    <property type="entry name" value="GH28_Enzymes"/>
</dbReference>
<feature type="domain" description="Rhodanese" evidence="3">
    <location>
        <begin position="875"/>
        <end position="905"/>
    </location>
</feature>
<evidence type="ECO:0000256" key="1">
    <source>
        <dbReference type="SAM" id="MobiDB-lite"/>
    </source>
</evidence>
<dbReference type="InterPro" id="IPR001763">
    <property type="entry name" value="Rhodanese-like_dom"/>
</dbReference>
<gene>
    <name evidence="4" type="ORF">AB675_8025</name>
</gene>
<dbReference type="PANTHER" id="PTHR31339:SF9">
    <property type="entry name" value="PLASMIN AND FIBRONECTIN-BINDING PROTEIN A"/>
    <property type="match status" value="1"/>
</dbReference>
<dbReference type="CDD" id="cd23668">
    <property type="entry name" value="GH55_beta13glucanase-like"/>
    <property type="match status" value="1"/>
</dbReference>
<comment type="caution">
    <text evidence="4">The sequence shown here is derived from an EMBL/GenBank/DDBJ whole genome shotgun (WGS) entry which is preliminary data.</text>
</comment>
<dbReference type="PROSITE" id="PS50206">
    <property type="entry name" value="RHODANESE_3"/>
    <property type="match status" value="1"/>
</dbReference>
<dbReference type="RefSeq" id="XP_018000978.1">
    <property type="nucleotide sequence ID" value="XM_018148439.1"/>
</dbReference>
<dbReference type="Proteomes" id="UP000038010">
    <property type="component" value="Unassembled WGS sequence"/>
</dbReference>
<protein>
    <submittedName>
        <fullName evidence="4">Glucan 1,3-beta-glucosidase</fullName>
    </submittedName>
</protein>
<feature type="signal peptide" evidence="2">
    <location>
        <begin position="1"/>
        <end position="21"/>
    </location>
</feature>
<accession>A0A0N1P120</accession>